<organism evidence="1 2">
    <name type="scientific">Ascobolus immersus RN42</name>
    <dbReference type="NCBI Taxonomy" id="1160509"/>
    <lineage>
        <taxon>Eukaryota</taxon>
        <taxon>Fungi</taxon>
        <taxon>Dikarya</taxon>
        <taxon>Ascomycota</taxon>
        <taxon>Pezizomycotina</taxon>
        <taxon>Pezizomycetes</taxon>
        <taxon>Pezizales</taxon>
        <taxon>Ascobolaceae</taxon>
        <taxon>Ascobolus</taxon>
    </lineage>
</organism>
<name>A0A3N4IDX7_ASCIM</name>
<sequence length="163" mass="18533">MSLNVSSLTLKRHEKIGRSVTQQVGSQVLADLRLIPYNILNLSPSHLFLNPSTPNPSSCGPKHPIRTNTAQTFRNARLYGMSDMQFNAENTVSEYQYVLVRYLNTVQLESLLAQKFGVSHTVTYQVYYDYYLLSNLPEQISTEDIYNAISGMWVQPSTSNYKT</sequence>
<accession>A0A3N4IDX7</accession>
<dbReference type="Proteomes" id="UP000275078">
    <property type="component" value="Unassembled WGS sequence"/>
</dbReference>
<reference evidence="1 2" key="1">
    <citation type="journal article" date="2018" name="Nat. Ecol. Evol.">
        <title>Pezizomycetes genomes reveal the molecular basis of ectomycorrhizal truffle lifestyle.</title>
        <authorList>
            <person name="Murat C."/>
            <person name="Payen T."/>
            <person name="Noel B."/>
            <person name="Kuo A."/>
            <person name="Morin E."/>
            <person name="Chen J."/>
            <person name="Kohler A."/>
            <person name="Krizsan K."/>
            <person name="Balestrini R."/>
            <person name="Da Silva C."/>
            <person name="Montanini B."/>
            <person name="Hainaut M."/>
            <person name="Levati E."/>
            <person name="Barry K.W."/>
            <person name="Belfiori B."/>
            <person name="Cichocki N."/>
            <person name="Clum A."/>
            <person name="Dockter R.B."/>
            <person name="Fauchery L."/>
            <person name="Guy J."/>
            <person name="Iotti M."/>
            <person name="Le Tacon F."/>
            <person name="Lindquist E.A."/>
            <person name="Lipzen A."/>
            <person name="Malagnac F."/>
            <person name="Mello A."/>
            <person name="Molinier V."/>
            <person name="Miyauchi S."/>
            <person name="Poulain J."/>
            <person name="Riccioni C."/>
            <person name="Rubini A."/>
            <person name="Sitrit Y."/>
            <person name="Splivallo R."/>
            <person name="Traeger S."/>
            <person name="Wang M."/>
            <person name="Zifcakova L."/>
            <person name="Wipf D."/>
            <person name="Zambonelli A."/>
            <person name="Paolocci F."/>
            <person name="Nowrousian M."/>
            <person name="Ottonello S."/>
            <person name="Baldrian P."/>
            <person name="Spatafora J.W."/>
            <person name="Henrissat B."/>
            <person name="Nagy L.G."/>
            <person name="Aury J.M."/>
            <person name="Wincker P."/>
            <person name="Grigoriev I.V."/>
            <person name="Bonfante P."/>
            <person name="Martin F.M."/>
        </authorList>
    </citation>
    <scope>NUCLEOTIDE SEQUENCE [LARGE SCALE GENOMIC DNA]</scope>
    <source>
        <strain evidence="1 2">RN42</strain>
    </source>
</reference>
<evidence type="ECO:0000313" key="2">
    <source>
        <dbReference type="Proteomes" id="UP000275078"/>
    </source>
</evidence>
<dbReference type="EMBL" id="ML119661">
    <property type="protein sequence ID" value="RPA83989.1"/>
    <property type="molecule type" value="Genomic_DNA"/>
</dbReference>
<protein>
    <submittedName>
        <fullName evidence="1">Uncharacterized protein</fullName>
    </submittedName>
</protein>
<dbReference type="AlphaFoldDB" id="A0A3N4IDX7"/>
<gene>
    <name evidence="1" type="ORF">BJ508DRAFT_46493</name>
</gene>
<proteinExistence type="predicted"/>
<evidence type="ECO:0000313" key="1">
    <source>
        <dbReference type="EMBL" id="RPA83989.1"/>
    </source>
</evidence>
<keyword evidence="2" id="KW-1185">Reference proteome</keyword>